<organism evidence="1 2">
    <name type="scientific">Mucuna pruriens</name>
    <name type="common">Velvet bean</name>
    <name type="synonym">Dolichos pruriens</name>
    <dbReference type="NCBI Taxonomy" id="157652"/>
    <lineage>
        <taxon>Eukaryota</taxon>
        <taxon>Viridiplantae</taxon>
        <taxon>Streptophyta</taxon>
        <taxon>Embryophyta</taxon>
        <taxon>Tracheophyta</taxon>
        <taxon>Spermatophyta</taxon>
        <taxon>Magnoliopsida</taxon>
        <taxon>eudicotyledons</taxon>
        <taxon>Gunneridae</taxon>
        <taxon>Pentapetalae</taxon>
        <taxon>rosids</taxon>
        <taxon>fabids</taxon>
        <taxon>Fabales</taxon>
        <taxon>Fabaceae</taxon>
        <taxon>Papilionoideae</taxon>
        <taxon>50 kb inversion clade</taxon>
        <taxon>NPAAA clade</taxon>
        <taxon>indigoferoid/millettioid clade</taxon>
        <taxon>Phaseoleae</taxon>
        <taxon>Mucuna</taxon>
    </lineage>
</organism>
<keyword evidence="2" id="KW-1185">Reference proteome</keyword>
<dbReference type="EMBL" id="QJKJ01015689">
    <property type="protein sequence ID" value="RDX62105.1"/>
    <property type="molecule type" value="Genomic_DNA"/>
</dbReference>
<sequence length="67" mass="7756">MTPGKNKPSITSERNSQNAVKRLRQYMLAHTTWLIAKMDPLKYIFEKPALTGQIARWLSKEAPWLIS</sequence>
<evidence type="ECO:0000313" key="2">
    <source>
        <dbReference type="Proteomes" id="UP000257109"/>
    </source>
</evidence>
<feature type="non-terminal residue" evidence="1">
    <location>
        <position position="1"/>
    </location>
</feature>
<dbReference type="Proteomes" id="UP000257109">
    <property type="component" value="Unassembled WGS sequence"/>
</dbReference>
<comment type="caution">
    <text evidence="1">The sequence shown here is derived from an EMBL/GenBank/DDBJ whole genome shotgun (WGS) entry which is preliminary data.</text>
</comment>
<reference evidence="1" key="1">
    <citation type="submission" date="2018-05" db="EMBL/GenBank/DDBJ databases">
        <title>Draft genome of Mucuna pruriens seed.</title>
        <authorList>
            <person name="Nnadi N.E."/>
            <person name="Vos R."/>
            <person name="Hasami M.H."/>
            <person name="Devisetty U.K."/>
            <person name="Aguiy J.C."/>
        </authorList>
    </citation>
    <scope>NUCLEOTIDE SEQUENCE [LARGE SCALE GENOMIC DNA]</scope>
    <source>
        <strain evidence="1">JCA_2017</strain>
    </source>
</reference>
<dbReference type="OrthoDB" id="10528961at2759"/>
<protein>
    <submittedName>
        <fullName evidence="1">Uncharacterized protein</fullName>
    </submittedName>
</protein>
<name>A0A371E7T8_MUCPR</name>
<evidence type="ECO:0000313" key="1">
    <source>
        <dbReference type="EMBL" id="RDX62105.1"/>
    </source>
</evidence>
<gene>
    <name evidence="1" type="ORF">CR513_59606</name>
</gene>
<dbReference type="AlphaFoldDB" id="A0A371E7T8"/>
<accession>A0A371E7T8</accession>
<proteinExistence type="predicted"/>